<comment type="caution">
    <text evidence="8">The sequence shown here is derived from an EMBL/GenBank/DDBJ whole genome shotgun (WGS) entry which is preliminary data.</text>
</comment>
<evidence type="ECO:0000313" key="9">
    <source>
        <dbReference type="Proteomes" id="UP001372338"/>
    </source>
</evidence>
<dbReference type="GO" id="GO:0004364">
    <property type="term" value="F:glutathione transferase activity"/>
    <property type="evidence" value="ECO:0007669"/>
    <property type="project" value="UniProtKB-EC"/>
</dbReference>
<dbReference type="InterPro" id="IPR004046">
    <property type="entry name" value="GST_C"/>
</dbReference>
<dbReference type="EMBL" id="JAYWIO010000007">
    <property type="protein sequence ID" value="KAK7252317.1"/>
    <property type="molecule type" value="Genomic_DNA"/>
</dbReference>
<dbReference type="SFLD" id="SFLDS00019">
    <property type="entry name" value="Glutathione_Transferase_(cytos"/>
    <property type="match status" value="1"/>
</dbReference>
<evidence type="ECO:0000259" key="7">
    <source>
        <dbReference type="PROSITE" id="PS50405"/>
    </source>
</evidence>
<dbReference type="SUPFAM" id="SSF52833">
    <property type="entry name" value="Thioredoxin-like"/>
    <property type="match status" value="1"/>
</dbReference>
<feature type="domain" description="GST C-terminal" evidence="7">
    <location>
        <begin position="89"/>
        <end position="221"/>
    </location>
</feature>
<dbReference type="FunFam" id="1.20.1050.10:FF:000016">
    <property type="entry name" value="Glutathione S-transferase U9"/>
    <property type="match status" value="1"/>
</dbReference>
<dbReference type="PANTHER" id="PTHR11260:SF779">
    <property type="entry name" value="GLUTATHIONE TRANSFERASE"/>
    <property type="match status" value="1"/>
</dbReference>
<gene>
    <name evidence="8" type="ORF">RIF29_36171</name>
</gene>
<accession>A0AAN9EBZ1</accession>
<dbReference type="PROSITE" id="PS50404">
    <property type="entry name" value="GST_NTER"/>
    <property type="match status" value="1"/>
</dbReference>
<dbReference type="SFLD" id="SFLDG01152">
    <property type="entry name" value="Main.3:_Omega-_and_Tau-like"/>
    <property type="match status" value="1"/>
</dbReference>
<keyword evidence="9" id="KW-1185">Reference proteome</keyword>
<dbReference type="Pfam" id="PF00043">
    <property type="entry name" value="GST_C"/>
    <property type="match status" value="1"/>
</dbReference>
<reference evidence="8 9" key="1">
    <citation type="submission" date="2024-01" db="EMBL/GenBank/DDBJ databases">
        <title>The genomes of 5 underutilized Papilionoideae crops provide insights into root nodulation and disease resistanc.</title>
        <authorList>
            <person name="Yuan L."/>
        </authorList>
    </citation>
    <scope>NUCLEOTIDE SEQUENCE [LARGE SCALE GENOMIC DNA]</scope>
    <source>
        <strain evidence="8">ZHUSHIDOU_FW_LH</strain>
        <tissue evidence="8">Leaf</tissue>
    </source>
</reference>
<dbReference type="InterPro" id="IPR045074">
    <property type="entry name" value="GST_C_Tau"/>
</dbReference>
<dbReference type="Gene3D" id="3.40.30.10">
    <property type="entry name" value="Glutaredoxin"/>
    <property type="match status" value="1"/>
</dbReference>
<evidence type="ECO:0000256" key="5">
    <source>
        <dbReference type="ARBA" id="ARBA00047960"/>
    </source>
</evidence>
<evidence type="ECO:0000313" key="8">
    <source>
        <dbReference type="EMBL" id="KAK7252317.1"/>
    </source>
</evidence>
<name>A0AAN9EBZ1_CROPI</name>
<comment type="catalytic activity">
    <reaction evidence="5">
        <text>RX + glutathione = an S-substituted glutathione + a halide anion + H(+)</text>
        <dbReference type="Rhea" id="RHEA:16437"/>
        <dbReference type="ChEBI" id="CHEBI:15378"/>
        <dbReference type="ChEBI" id="CHEBI:16042"/>
        <dbReference type="ChEBI" id="CHEBI:17792"/>
        <dbReference type="ChEBI" id="CHEBI:57925"/>
        <dbReference type="ChEBI" id="CHEBI:90779"/>
        <dbReference type="EC" id="2.5.1.18"/>
    </reaction>
</comment>
<dbReference type="Pfam" id="PF02798">
    <property type="entry name" value="GST_N"/>
    <property type="match status" value="1"/>
</dbReference>
<dbReference type="CDD" id="cd03185">
    <property type="entry name" value="GST_C_Tau"/>
    <property type="match status" value="1"/>
</dbReference>
<evidence type="ECO:0000256" key="3">
    <source>
        <dbReference type="ARBA" id="ARBA00022679"/>
    </source>
</evidence>
<dbReference type="PROSITE" id="PS50405">
    <property type="entry name" value="GST_CTER"/>
    <property type="match status" value="1"/>
</dbReference>
<dbReference type="SUPFAM" id="SSF47616">
    <property type="entry name" value="GST C-terminal domain-like"/>
    <property type="match status" value="1"/>
</dbReference>
<evidence type="ECO:0000256" key="2">
    <source>
        <dbReference type="ARBA" id="ARBA00022575"/>
    </source>
</evidence>
<evidence type="ECO:0000256" key="1">
    <source>
        <dbReference type="ARBA" id="ARBA00012452"/>
    </source>
</evidence>
<dbReference type="InterPro" id="IPR010987">
    <property type="entry name" value="Glutathione-S-Trfase_C-like"/>
</dbReference>
<keyword evidence="2" id="KW-0216">Detoxification</keyword>
<dbReference type="PANTHER" id="PTHR11260">
    <property type="entry name" value="GLUTATHIONE S-TRANSFERASE, GST, SUPERFAMILY, GST DOMAIN CONTAINING"/>
    <property type="match status" value="1"/>
</dbReference>
<dbReference type="InterPro" id="IPR045073">
    <property type="entry name" value="Omega/Tau-like"/>
</dbReference>
<organism evidence="8 9">
    <name type="scientific">Crotalaria pallida</name>
    <name type="common">Smooth rattlebox</name>
    <name type="synonym">Crotalaria striata</name>
    <dbReference type="NCBI Taxonomy" id="3830"/>
    <lineage>
        <taxon>Eukaryota</taxon>
        <taxon>Viridiplantae</taxon>
        <taxon>Streptophyta</taxon>
        <taxon>Embryophyta</taxon>
        <taxon>Tracheophyta</taxon>
        <taxon>Spermatophyta</taxon>
        <taxon>Magnoliopsida</taxon>
        <taxon>eudicotyledons</taxon>
        <taxon>Gunneridae</taxon>
        <taxon>Pentapetalae</taxon>
        <taxon>rosids</taxon>
        <taxon>fabids</taxon>
        <taxon>Fabales</taxon>
        <taxon>Fabaceae</taxon>
        <taxon>Papilionoideae</taxon>
        <taxon>50 kb inversion clade</taxon>
        <taxon>genistoids sensu lato</taxon>
        <taxon>core genistoids</taxon>
        <taxon>Crotalarieae</taxon>
        <taxon>Crotalaria</taxon>
    </lineage>
</organism>
<proteinExistence type="inferred from homology"/>
<comment type="similarity">
    <text evidence="4">Belongs to the GST superfamily. Tau family.</text>
</comment>
<evidence type="ECO:0000259" key="6">
    <source>
        <dbReference type="PROSITE" id="PS50404"/>
    </source>
</evidence>
<dbReference type="GO" id="GO:0005737">
    <property type="term" value="C:cytoplasm"/>
    <property type="evidence" value="ECO:0007669"/>
    <property type="project" value="TreeGrafter"/>
</dbReference>
<feature type="domain" description="GST N-terminal" evidence="6">
    <location>
        <begin position="4"/>
        <end position="83"/>
    </location>
</feature>
<dbReference type="EC" id="2.5.1.18" evidence="1"/>
<dbReference type="InterPro" id="IPR004045">
    <property type="entry name" value="Glutathione_S-Trfase_N"/>
</dbReference>
<keyword evidence="3" id="KW-0808">Transferase</keyword>
<protein>
    <recommendedName>
        <fullName evidence="1">glutathione transferase</fullName>
        <ecNumber evidence="1">2.5.1.18</ecNumber>
    </recommendedName>
</protein>
<dbReference type="Proteomes" id="UP001372338">
    <property type="component" value="Unassembled WGS sequence"/>
</dbReference>
<dbReference type="InterPro" id="IPR040079">
    <property type="entry name" value="Glutathione_S-Trfase"/>
</dbReference>
<dbReference type="InterPro" id="IPR036249">
    <property type="entry name" value="Thioredoxin-like_sf"/>
</dbReference>
<dbReference type="SFLD" id="SFLDG00358">
    <property type="entry name" value="Main_(cytGST)"/>
    <property type="match status" value="1"/>
</dbReference>
<dbReference type="GO" id="GO:0009407">
    <property type="term" value="P:toxin catabolic process"/>
    <property type="evidence" value="ECO:0007669"/>
    <property type="project" value="UniProtKB-ARBA"/>
</dbReference>
<dbReference type="InterPro" id="IPR036282">
    <property type="entry name" value="Glutathione-S-Trfase_C_sf"/>
</dbReference>
<evidence type="ECO:0000256" key="4">
    <source>
        <dbReference type="ARBA" id="ARBA00025743"/>
    </source>
</evidence>
<dbReference type="Gene3D" id="1.20.1050.10">
    <property type="match status" value="1"/>
</dbReference>
<dbReference type="GO" id="GO:0006749">
    <property type="term" value="P:glutathione metabolic process"/>
    <property type="evidence" value="ECO:0007669"/>
    <property type="project" value="InterPro"/>
</dbReference>
<sequence>MAKNDLKLLGGWFSPFVVRVQIAFNIKSLEYENIEETLNPKSELLLQSNPVHKKIPVLLHADKPICESGIIVQYIDEVWTNGPSILPENAYDRANARFWFAYIDDKLFTSMRNILAAEDEEIKKTNFNQVEEVLERMEDLFNKHSDGKEAYFGGGSIGFIDIGFGSLLSWLSALEEMNGRKVLVEAKFPALVKWAERFAADPAVKEVFQEPQKLIEYSKVLQLRWAAAAAAAAK</sequence>
<dbReference type="FunFam" id="3.40.30.10:FF:000044">
    <property type="entry name" value="Glutathione S-transferase GSTU6"/>
    <property type="match status" value="1"/>
</dbReference>
<dbReference type="CDD" id="cd03058">
    <property type="entry name" value="GST_N_Tau"/>
    <property type="match status" value="1"/>
</dbReference>
<dbReference type="AlphaFoldDB" id="A0AAN9EBZ1"/>